<dbReference type="InterPro" id="IPR012337">
    <property type="entry name" value="RNaseH-like_sf"/>
</dbReference>
<dbReference type="OrthoDB" id="10072079at2759"/>
<dbReference type="AlphaFoldDB" id="A0A9N9SG48"/>
<evidence type="ECO:0000313" key="2">
    <source>
        <dbReference type="EMBL" id="CAG9820676.1"/>
    </source>
</evidence>
<dbReference type="InterPro" id="IPR052958">
    <property type="entry name" value="IFN-induced_PKR_regulator"/>
</dbReference>
<dbReference type="SUPFAM" id="SSF53098">
    <property type="entry name" value="Ribonuclease H-like"/>
    <property type="match status" value="1"/>
</dbReference>
<gene>
    <name evidence="2" type="ORF">PHAECO_LOCUS8280</name>
</gene>
<protein>
    <recommendedName>
        <fullName evidence="1">HAT C-terminal dimerisation domain-containing protein</fullName>
    </recommendedName>
</protein>
<reference evidence="2" key="1">
    <citation type="submission" date="2022-01" db="EMBL/GenBank/DDBJ databases">
        <authorList>
            <person name="King R."/>
        </authorList>
    </citation>
    <scope>NUCLEOTIDE SEQUENCE</scope>
</reference>
<dbReference type="Pfam" id="PF05699">
    <property type="entry name" value="Dimer_Tnp_hAT"/>
    <property type="match status" value="1"/>
</dbReference>
<evidence type="ECO:0000313" key="3">
    <source>
        <dbReference type="Proteomes" id="UP001153737"/>
    </source>
</evidence>
<name>A0A9N9SG48_PHACE</name>
<dbReference type="EMBL" id="OU896710">
    <property type="protein sequence ID" value="CAG9820676.1"/>
    <property type="molecule type" value="Genomic_DNA"/>
</dbReference>
<sequence length="394" mass="45802">MSIVLRYVDIDMKEAREDFISFVDCHEENFSLDEDTLEPILNGKVLARTVLNVLTKLGLDLKKFIASSKRHFVLKHITKTELKSVCETRWVELHDSILQFKNELPNILQALDNISLWNESESAKKARNFATALRNCEFVITLCCLANIFSITLPLSNFLQTKSLDKKQANDVVSITLLTLRDKRDDASKYYLSISNDAKQKLKEINVEFSMPRITGRMVHRPNPTVSSVDDHYRITVFIPLLDSIILDLKDRLSENKSNLYNHVYHQLPKTKQMRKYIKKIVSEMFIWRKMWDAEQNIPDNGITALKECNKHLFPNISIFLELLCCLPVSVASSERSFSTLRRLKDWIRSRMVQDRLNGLALMHIHRGICSSLNVDDIIQRYASQKNRRLEFVI</sequence>
<dbReference type="GO" id="GO:0046983">
    <property type="term" value="F:protein dimerization activity"/>
    <property type="evidence" value="ECO:0007669"/>
    <property type="project" value="InterPro"/>
</dbReference>
<evidence type="ECO:0000259" key="1">
    <source>
        <dbReference type="Pfam" id="PF05699"/>
    </source>
</evidence>
<feature type="domain" description="HAT C-terminal dimerisation" evidence="1">
    <location>
        <begin position="307"/>
        <end position="367"/>
    </location>
</feature>
<dbReference type="PANTHER" id="PTHR46289:SF14">
    <property type="entry name" value="DUF4371 DOMAIN-CONTAINING PROTEIN"/>
    <property type="match status" value="1"/>
</dbReference>
<reference evidence="2" key="2">
    <citation type="submission" date="2022-10" db="EMBL/GenBank/DDBJ databases">
        <authorList>
            <consortium name="ENA_rothamsted_submissions"/>
            <consortium name="culmorum"/>
            <person name="King R."/>
        </authorList>
    </citation>
    <scope>NUCLEOTIDE SEQUENCE</scope>
</reference>
<keyword evidence="3" id="KW-1185">Reference proteome</keyword>
<proteinExistence type="predicted"/>
<dbReference type="Proteomes" id="UP001153737">
    <property type="component" value="Chromosome 4"/>
</dbReference>
<dbReference type="InterPro" id="IPR008906">
    <property type="entry name" value="HATC_C_dom"/>
</dbReference>
<dbReference type="PANTHER" id="PTHR46289">
    <property type="entry name" value="52 KDA REPRESSOR OF THE INHIBITOR OF THE PROTEIN KINASE-LIKE PROTEIN-RELATED"/>
    <property type="match status" value="1"/>
</dbReference>
<accession>A0A9N9SG48</accession>
<organism evidence="2 3">
    <name type="scientific">Phaedon cochleariae</name>
    <name type="common">Mustard beetle</name>
    <dbReference type="NCBI Taxonomy" id="80249"/>
    <lineage>
        <taxon>Eukaryota</taxon>
        <taxon>Metazoa</taxon>
        <taxon>Ecdysozoa</taxon>
        <taxon>Arthropoda</taxon>
        <taxon>Hexapoda</taxon>
        <taxon>Insecta</taxon>
        <taxon>Pterygota</taxon>
        <taxon>Neoptera</taxon>
        <taxon>Endopterygota</taxon>
        <taxon>Coleoptera</taxon>
        <taxon>Polyphaga</taxon>
        <taxon>Cucujiformia</taxon>
        <taxon>Chrysomeloidea</taxon>
        <taxon>Chrysomelidae</taxon>
        <taxon>Chrysomelinae</taxon>
        <taxon>Chrysomelini</taxon>
        <taxon>Phaedon</taxon>
    </lineage>
</organism>